<dbReference type="NCBIfam" id="TIGR02341">
    <property type="entry name" value="chap_CCT_beta"/>
    <property type="match status" value="1"/>
</dbReference>
<dbReference type="InterPro" id="IPR027410">
    <property type="entry name" value="TCP-1-like_intermed_sf"/>
</dbReference>
<dbReference type="InterPro" id="IPR053374">
    <property type="entry name" value="TCP-1_chaperonin"/>
</dbReference>
<evidence type="ECO:0000313" key="9">
    <source>
        <dbReference type="EMBL" id="KAJ3437291.1"/>
    </source>
</evidence>
<dbReference type="PROSITE" id="PS00751">
    <property type="entry name" value="TCP1_2"/>
    <property type="match status" value="1"/>
</dbReference>
<keyword evidence="6 8" id="KW-0143">Chaperone</keyword>
<dbReference type="SUPFAM" id="SSF48592">
    <property type="entry name" value="GroEL equatorial domain-like"/>
    <property type="match status" value="1"/>
</dbReference>
<accession>A0AAV7Z8F8</accession>
<dbReference type="FunFam" id="1.10.560.10:FF:000017">
    <property type="entry name" value="T-complex protein 1 subunit eta"/>
    <property type="match status" value="1"/>
</dbReference>
<dbReference type="EMBL" id="JANTQA010000033">
    <property type="protein sequence ID" value="KAJ3437291.1"/>
    <property type="molecule type" value="Genomic_DNA"/>
</dbReference>
<dbReference type="PANTHER" id="PTHR11353">
    <property type="entry name" value="CHAPERONIN"/>
    <property type="match status" value="1"/>
</dbReference>
<dbReference type="InterPro" id="IPR012716">
    <property type="entry name" value="Chap_CCT_beta"/>
</dbReference>
<dbReference type="PRINTS" id="PR00304">
    <property type="entry name" value="TCOMPLEXTCP1"/>
</dbReference>
<keyword evidence="3" id="KW-0963">Cytoplasm</keyword>
<evidence type="ECO:0000256" key="4">
    <source>
        <dbReference type="ARBA" id="ARBA00022741"/>
    </source>
</evidence>
<dbReference type="Gene3D" id="1.10.560.10">
    <property type="entry name" value="GroEL-like equatorial domain"/>
    <property type="match status" value="1"/>
</dbReference>
<dbReference type="SUPFAM" id="SSF54849">
    <property type="entry name" value="GroEL-intermediate domain like"/>
    <property type="match status" value="1"/>
</dbReference>
<comment type="subcellular location">
    <subcellularLocation>
        <location evidence="1">Cytoplasm</location>
    </subcellularLocation>
</comment>
<keyword evidence="5 8" id="KW-0067">ATP-binding</keyword>
<evidence type="ECO:0000256" key="2">
    <source>
        <dbReference type="ARBA" id="ARBA00008020"/>
    </source>
</evidence>
<evidence type="ECO:0000313" key="10">
    <source>
        <dbReference type="Proteomes" id="UP001146793"/>
    </source>
</evidence>
<dbReference type="InterPro" id="IPR017998">
    <property type="entry name" value="Chaperone_TCP-1"/>
</dbReference>
<dbReference type="InterPro" id="IPR002423">
    <property type="entry name" value="Cpn60/GroEL/TCP-1"/>
</dbReference>
<dbReference type="GO" id="GO:0051082">
    <property type="term" value="F:unfolded protein binding"/>
    <property type="evidence" value="ECO:0007669"/>
    <property type="project" value="InterPro"/>
</dbReference>
<keyword evidence="4 8" id="KW-0547">Nucleotide-binding</keyword>
<dbReference type="PROSITE" id="PS00995">
    <property type="entry name" value="TCP1_3"/>
    <property type="match status" value="1"/>
</dbReference>
<dbReference type="GO" id="GO:0016887">
    <property type="term" value="F:ATP hydrolysis activity"/>
    <property type="evidence" value="ECO:0007669"/>
    <property type="project" value="InterPro"/>
</dbReference>
<evidence type="ECO:0000256" key="6">
    <source>
        <dbReference type="ARBA" id="ARBA00023186"/>
    </source>
</evidence>
<evidence type="ECO:0000256" key="5">
    <source>
        <dbReference type="ARBA" id="ARBA00022840"/>
    </source>
</evidence>
<evidence type="ECO:0000256" key="7">
    <source>
        <dbReference type="ARBA" id="ARBA00033237"/>
    </source>
</evidence>
<evidence type="ECO:0000256" key="8">
    <source>
        <dbReference type="RuleBase" id="RU004187"/>
    </source>
</evidence>
<dbReference type="GO" id="GO:0005832">
    <property type="term" value="C:chaperonin-containing T-complex"/>
    <property type="evidence" value="ECO:0007669"/>
    <property type="project" value="InterPro"/>
</dbReference>
<comment type="caution">
    <text evidence="9">The sequence shown here is derived from an EMBL/GenBank/DDBJ whole genome shotgun (WGS) entry which is preliminary data.</text>
</comment>
<sequence length="592" mass="65384">MSEAYQPARILNQGSTQEKAEGARLSNFVGAIALSDLISTTLGPKGMDKILQSPSNLLDSTITNDGATILSSIQISNPAAKILIEISKVQDDEIGDGTTSVVVLAGELLKESEKLIHKRIHPQTIIKGFRLAKNIALKKLKEIAQDHSENEEDLKKYLKKIAMTIFSTKILTPYKSIFADLAVESILRLKGSTNLESIQILKKTGGLLKESYIEEGFVLDKKLGVGQPKRIENAKILVANTSMDYDKIKIFGSRVVVNSSSKLAEIEEEEKKKMLRKCQKIVDHGINVFINRQLIYNLPEQFFTDHGVVSIEHADFAGIERLSLVTGGEIVSTFDHPELVTLGTAKVIEEIMIGEDKLIRFSGCKEPSACTIILRGSSKQILDEAERSLHDGLAVLSQMVKNPKTVLGAGCTEIIMAQAIEEAAKETSGKIQIAMEAFARALTRIPIIIANNAGYDAEQLVSELKTSHYKGNTTFGVDVMNGKVCDVQELGIIESFLVKKGMLLKASEATEMILRVDHIIKKTTLAGLEPTTFWFEARRAAIAPQSRTHEKAEKAITNRNVTNKKHFYFLNNTSSQKNRNKKILIIKMKIIN</sequence>
<reference evidence="9" key="1">
    <citation type="submission" date="2022-08" db="EMBL/GenBank/DDBJ databases">
        <title>Novel sulphate-reducing endosymbionts in the free-living metamonad Anaeramoeba.</title>
        <authorList>
            <person name="Jerlstrom-Hultqvist J."/>
            <person name="Cepicka I."/>
            <person name="Gallot-Lavallee L."/>
            <person name="Salas-Leiva D."/>
            <person name="Curtis B.A."/>
            <person name="Zahonova K."/>
            <person name="Pipaliya S."/>
            <person name="Dacks J."/>
            <person name="Roger A.J."/>
        </authorList>
    </citation>
    <scope>NUCLEOTIDE SEQUENCE</scope>
    <source>
        <strain evidence="9">Busselton2</strain>
    </source>
</reference>
<dbReference type="AlphaFoldDB" id="A0AAV7Z8F8"/>
<name>A0AAV7Z8F8_9EUKA</name>
<dbReference type="FunFam" id="3.50.7.10:FF:000002">
    <property type="entry name" value="T-complex protein 1 subunit beta"/>
    <property type="match status" value="1"/>
</dbReference>
<dbReference type="GO" id="GO:0005524">
    <property type="term" value="F:ATP binding"/>
    <property type="evidence" value="ECO:0007669"/>
    <property type="project" value="UniProtKB-KW"/>
</dbReference>
<dbReference type="GO" id="GO:0140662">
    <property type="term" value="F:ATP-dependent protein folding chaperone"/>
    <property type="evidence" value="ECO:0007669"/>
    <property type="project" value="InterPro"/>
</dbReference>
<dbReference type="Gene3D" id="3.50.7.10">
    <property type="entry name" value="GroEL"/>
    <property type="match status" value="1"/>
</dbReference>
<dbReference type="SUPFAM" id="SSF52029">
    <property type="entry name" value="GroEL apical domain-like"/>
    <property type="match status" value="1"/>
</dbReference>
<comment type="similarity">
    <text evidence="2 8">Belongs to the TCP-1 chaperonin family.</text>
</comment>
<dbReference type="InterPro" id="IPR027413">
    <property type="entry name" value="GROEL-like_equatorial_sf"/>
</dbReference>
<dbReference type="Gene3D" id="3.30.260.10">
    <property type="entry name" value="TCP-1-like chaperonin intermediate domain"/>
    <property type="match status" value="1"/>
</dbReference>
<dbReference type="InterPro" id="IPR002194">
    <property type="entry name" value="Chaperonin_TCP-1_CS"/>
</dbReference>
<dbReference type="CDD" id="cd03336">
    <property type="entry name" value="TCP1_beta"/>
    <property type="match status" value="1"/>
</dbReference>
<gene>
    <name evidence="9" type="ORF">M0812_16450</name>
</gene>
<dbReference type="Proteomes" id="UP001146793">
    <property type="component" value="Unassembled WGS sequence"/>
</dbReference>
<dbReference type="InterPro" id="IPR027409">
    <property type="entry name" value="GroEL-like_apical_dom_sf"/>
</dbReference>
<dbReference type="NCBIfam" id="NF041083">
    <property type="entry name" value="thermosome_beta"/>
    <property type="match status" value="1"/>
</dbReference>
<protein>
    <recommendedName>
        <fullName evidence="7">CCT-beta</fullName>
    </recommendedName>
</protein>
<organism evidence="9 10">
    <name type="scientific">Anaeramoeba flamelloides</name>
    <dbReference type="NCBI Taxonomy" id="1746091"/>
    <lineage>
        <taxon>Eukaryota</taxon>
        <taxon>Metamonada</taxon>
        <taxon>Anaeramoebidae</taxon>
        <taxon>Anaeramoeba</taxon>
    </lineage>
</organism>
<evidence type="ECO:0000256" key="3">
    <source>
        <dbReference type="ARBA" id="ARBA00022490"/>
    </source>
</evidence>
<evidence type="ECO:0000256" key="1">
    <source>
        <dbReference type="ARBA" id="ARBA00004496"/>
    </source>
</evidence>
<dbReference type="Pfam" id="PF00118">
    <property type="entry name" value="Cpn60_TCP1"/>
    <property type="match status" value="1"/>
</dbReference>
<proteinExistence type="inferred from homology"/>